<evidence type="ECO:0000256" key="1">
    <source>
        <dbReference type="SAM" id="MobiDB-lite"/>
    </source>
</evidence>
<feature type="region of interest" description="Disordered" evidence="1">
    <location>
        <begin position="27"/>
        <end position="199"/>
    </location>
</feature>
<protein>
    <recommendedName>
        <fullName evidence="4">Reverse transcriptase zinc-binding domain-containing protein</fullName>
    </recommendedName>
</protein>
<name>A0A388JVD2_CHABU</name>
<organism evidence="2 3">
    <name type="scientific">Chara braunii</name>
    <name type="common">Braun's stonewort</name>
    <dbReference type="NCBI Taxonomy" id="69332"/>
    <lineage>
        <taxon>Eukaryota</taxon>
        <taxon>Viridiplantae</taxon>
        <taxon>Streptophyta</taxon>
        <taxon>Charophyceae</taxon>
        <taxon>Charales</taxon>
        <taxon>Characeae</taxon>
        <taxon>Chara</taxon>
    </lineage>
</organism>
<feature type="compositionally biased region" description="Basic and acidic residues" evidence="1">
    <location>
        <begin position="144"/>
        <end position="153"/>
    </location>
</feature>
<feature type="compositionally biased region" description="Polar residues" evidence="1">
    <location>
        <begin position="90"/>
        <end position="106"/>
    </location>
</feature>
<evidence type="ECO:0000313" key="2">
    <source>
        <dbReference type="EMBL" id="GBG61713.1"/>
    </source>
</evidence>
<proteinExistence type="predicted"/>
<dbReference type="Proteomes" id="UP000265515">
    <property type="component" value="Unassembled WGS sequence"/>
</dbReference>
<keyword evidence="3" id="KW-1185">Reference proteome</keyword>
<feature type="compositionally biased region" description="Basic and acidic residues" evidence="1">
    <location>
        <begin position="44"/>
        <end position="55"/>
    </location>
</feature>
<feature type="compositionally biased region" description="Polar residues" evidence="1">
    <location>
        <begin position="118"/>
        <end position="128"/>
    </location>
</feature>
<feature type="compositionally biased region" description="Basic and acidic residues" evidence="1">
    <location>
        <begin position="74"/>
        <end position="89"/>
    </location>
</feature>
<gene>
    <name evidence="2" type="ORF">CBR_g23228</name>
</gene>
<feature type="compositionally biased region" description="Acidic residues" evidence="1">
    <location>
        <begin position="169"/>
        <end position="199"/>
    </location>
</feature>
<sequence>MLDNTRLKLMTDLHTVGKNAEIAFLENAAARPQQQEQQGGNEEVTGKTGEEHGENMECGEEEGKGTGGGSQPLKRKESSRGTDESKEQEGTTQQGKRQHKSTSAEGSTDEGQEEGTTHDTATSGSISQGGEDKEVSQGPVTPLEFDRENEERRRQMRNAENMTEKEILQADEDQRDGPEDMDSSEEGEEQEGSEEEDLSLEQWIQEVEQLEWGRKIECEIRLAHHKHLRNLKQATQVAEDITSKNRFELLRREGEINEFYAAQYATKARPVKDDIHIQQEEYAKIFQWPKTYHNKEGKGESKKRKARREEEQSSSVGLGEETVRYIRDKRINAAILFFDFEKAYDQVKHLWEEGERRWKTVAELRRQLKGCHKLQKNLGTIIEAIPQAWKQLLLVGKQWGMGDWATWEDVNEPKEVFRVWSMENSRPDWLIPDKYDILQPRNTTSQLDMTTKAQLNILKQYLTKVRVIETKEFTVYNSTVAIEELEVDPAEWAWNIRSGQPRISRRINILHYTTRIGYRLRNRSYSMTSTLLNRWEKRVGVPRGQLPKIPWANIGTIRLGQVRSMQWLIAHVALPVNVWLNERRSHRQRSVESEICRVCQEGIPETMLHCLLECAGAVAMWDEARGIWSQVAGIAFPGSKIALLLGVGVPKQWQPFQRHIFQLLRQYGLWTIWKRRCQATIEGTLMHRQEAREIFLTLTETHLKAQWKRVRRQARQQPEQEEEIMKRFKQNVLGQGAVANIHGAQLVFKWRGSVEDIRSGG</sequence>
<dbReference type="AlphaFoldDB" id="A0A388JVD2"/>
<feature type="compositionally biased region" description="Low complexity" evidence="1">
    <location>
        <begin position="33"/>
        <end position="43"/>
    </location>
</feature>
<dbReference type="Gramene" id="GBG61713">
    <property type="protein sequence ID" value="GBG61713"/>
    <property type="gene ID" value="CBR_g23228"/>
</dbReference>
<dbReference type="EMBL" id="BFEA01000022">
    <property type="protein sequence ID" value="GBG61713.1"/>
    <property type="molecule type" value="Genomic_DNA"/>
</dbReference>
<accession>A0A388JVD2</accession>
<reference evidence="2 3" key="1">
    <citation type="journal article" date="2018" name="Cell">
        <title>The Chara Genome: Secondary Complexity and Implications for Plant Terrestrialization.</title>
        <authorList>
            <person name="Nishiyama T."/>
            <person name="Sakayama H."/>
            <person name="Vries J.D."/>
            <person name="Buschmann H."/>
            <person name="Saint-Marcoux D."/>
            <person name="Ullrich K.K."/>
            <person name="Haas F.B."/>
            <person name="Vanderstraeten L."/>
            <person name="Becker D."/>
            <person name="Lang D."/>
            <person name="Vosolsobe S."/>
            <person name="Rombauts S."/>
            <person name="Wilhelmsson P.K.I."/>
            <person name="Janitza P."/>
            <person name="Kern R."/>
            <person name="Heyl A."/>
            <person name="Rumpler F."/>
            <person name="Villalobos L.I.A.C."/>
            <person name="Clay J.M."/>
            <person name="Skokan R."/>
            <person name="Toyoda A."/>
            <person name="Suzuki Y."/>
            <person name="Kagoshima H."/>
            <person name="Schijlen E."/>
            <person name="Tajeshwar N."/>
            <person name="Catarino B."/>
            <person name="Hetherington A.J."/>
            <person name="Saltykova A."/>
            <person name="Bonnot C."/>
            <person name="Breuninger H."/>
            <person name="Symeonidi A."/>
            <person name="Radhakrishnan G.V."/>
            <person name="Van Nieuwerburgh F."/>
            <person name="Deforce D."/>
            <person name="Chang C."/>
            <person name="Karol K.G."/>
            <person name="Hedrich R."/>
            <person name="Ulvskov P."/>
            <person name="Glockner G."/>
            <person name="Delwiche C.F."/>
            <person name="Petrasek J."/>
            <person name="Van de Peer Y."/>
            <person name="Friml J."/>
            <person name="Beilby M."/>
            <person name="Dolan L."/>
            <person name="Kohara Y."/>
            <person name="Sugano S."/>
            <person name="Fujiyama A."/>
            <person name="Delaux P.-M."/>
            <person name="Quint M."/>
            <person name="TheiBen G."/>
            <person name="Hagemann M."/>
            <person name="Harholt J."/>
            <person name="Dunand C."/>
            <person name="Zachgo S."/>
            <person name="Langdale J."/>
            <person name="Maumus F."/>
            <person name="Straeten D.V.D."/>
            <person name="Gould S.B."/>
            <person name="Rensing S.A."/>
        </authorList>
    </citation>
    <scope>NUCLEOTIDE SEQUENCE [LARGE SCALE GENOMIC DNA]</scope>
    <source>
        <strain evidence="2 3">S276</strain>
    </source>
</reference>
<comment type="caution">
    <text evidence="2">The sequence shown here is derived from an EMBL/GenBank/DDBJ whole genome shotgun (WGS) entry which is preliminary data.</text>
</comment>
<feature type="region of interest" description="Disordered" evidence="1">
    <location>
        <begin position="293"/>
        <end position="313"/>
    </location>
</feature>
<evidence type="ECO:0000313" key="3">
    <source>
        <dbReference type="Proteomes" id="UP000265515"/>
    </source>
</evidence>
<evidence type="ECO:0008006" key="4">
    <source>
        <dbReference type="Google" id="ProtNLM"/>
    </source>
</evidence>